<dbReference type="Gene3D" id="1.10.10.520">
    <property type="entry name" value="Ubiquitin activating enzymes (Uba3). Chain: B, domain 2"/>
    <property type="match status" value="1"/>
</dbReference>
<accession>A0A4P9ZSD8</accession>
<evidence type="ECO:0000256" key="7">
    <source>
        <dbReference type="ARBA" id="ARBA00022840"/>
    </source>
</evidence>
<sequence length="409" mass="45145">MRSAPKLLHTCRVLVVGAGGLGCEILKDLALSGFRDISVIDMDTIDVSNLNRQFLFRPKDVGQSKAYTAAAFVTERIDDVKVTPYHCKIQDKDWDFYSKFQIVICGLDSVEARRWMNAFLIDMADFDDPDSIIPLVDGGTEGFDGQARVIIPRITSCYECSLSLLKKQVVYPICTIANTPRLPEHCIEWASMIKWPEVKPDEVLDTDNPVHLQWVYKQALARASTFQIPGVTYMLTQGVVKNIIPAIASTNAIIAAACVNEALKLTTGCHPYLDNYMMYTGTDGVYTYTYNHASRPDCPVCGGEVRTLTVSASLQLAELIEQLGEMPDLRLQSPNLRMATNTAPKTGATGLSLYLQSPPQLEAVTHPNLTKRLGDLMASGTELVVTDKSLPVSLSLTIKFTNENMNVEP</sequence>
<feature type="active site" description="Glycyl thioester intermediate" evidence="10">
    <location>
        <position position="174"/>
    </location>
</feature>
<dbReference type="GO" id="GO:0045116">
    <property type="term" value="P:protein neddylation"/>
    <property type="evidence" value="ECO:0007669"/>
    <property type="project" value="UniProtKB-UniRule"/>
</dbReference>
<keyword evidence="4 11" id="KW-0436">Ligase</keyword>
<comment type="similarity">
    <text evidence="2 11">Belongs to the ubiquitin-activating E1 family. UBA3 subfamily.</text>
</comment>
<dbReference type="InterPro" id="IPR045886">
    <property type="entry name" value="ThiF/MoeB/HesA"/>
</dbReference>
<evidence type="ECO:0000256" key="10">
    <source>
        <dbReference type="PROSITE-ProRule" id="PRU10132"/>
    </source>
</evidence>
<evidence type="ECO:0000256" key="9">
    <source>
        <dbReference type="ARBA" id="ARBA00024626"/>
    </source>
</evidence>
<dbReference type="InterPro" id="IPR035985">
    <property type="entry name" value="Ubiquitin-activating_enz"/>
</dbReference>
<dbReference type="PANTHER" id="PTHR10953:SF6">
    <property type="entry name" value="NEDD8-ACTIVATING ENZYME E1 CATALYTIC SUBUNIT"/>
    <property type="match status" value="1"/>
</dbReference>
<evidence type="ECO:0000256" key="1">
    <source>
        <dbReference type="ARBA" id="ARBA00005032"/>
    </source>
</evidence>
<dbReference type="EMBL" id="ML002674">
    <property type="protein sequence ID" value="RKP36325.1"/>
    <property type="molecule type" value="Genomic_DNA"/>
</dbReference>
<dbReference type="GO" id="GO:0005524">
    <property type="term" value="F:ATP binding"/>
    <property type="evidence" value="ECO:0007669"/>
    <property type="project" value="UniProtKB-UniRule"/>
</dbReference>
<keyword evidence="7 11" id="KW-0067">ATP-binding</keyword>
<dbReference type="Gene3D" id="3.10.290.20">
    <property type="entry name" value="Ubiquitin-like 2 activating enzyme e1b. Chain: B, domain 3"/>
    <property type="match status" value="1"/>
</dbReference>
<evidence type="ECO:0000256" key="8">
    <source>
        <dbReference type="ARBA" id="ARBA00023624"/>
    </source>
</evidence>
<protein>
    <recommendedName>
        <fullName evidence="3 11">NEDD8-activating enzyme E1 catalytic subunit</fullName>
        <ecNumber evidence="8 11">6.2.1.64</ecNumber>
    </recommendedName>
</protein>
<dbReference type="PROSITE" id="PS51257">
    <property type="entry name" value="PROKAR_LIPOPROTEIN"/>
    <property type="match status" value="1"/>
</dbReference>
<dbReference type="EC" id="6.2.1.64" evidence="8 11"/>
<evidence type="ECO:0000313" key="14">
    <source>
        <dbReference type="Proteomes" id="UP000268162"/>
    </source>
</evidence>
<evidence type="ECO:0000256" key="11">
    <source>
        <dbReference type="RuleBase" id="RU368009"/>
    </source>
</evidence>
<evidence type="ECO:0000256" key="6">
    <source>
        <dbReference type="ARBA" id="ARBA00022786"/>
    </source>
</evidence>
<dbReference type="InterPro" id="IPR030468">
    <property type="entry name" value="Uba3_N"/>
</dbReference>
<gene>
    <name evidence="13" type="ORF">BJ085DRAFT_42318</name>
</gene>
<dbReference type="InterPro" id="IPR000594">
    <property type="entry name" value="ThiF_NAD_FAD-bd"/>
</dbReference>
<dbReference type="PANTHER" id="PTHR10953">
    <property type="entry name" value="UBIQUITIN-ACTIVATING ENZYME E1"/>
    <property type="match status" value="1"/>
</dbReference>
<keyword evidence="5 11" id="KW-0547">Nucleotide-binding</keyword>
<dbReference type="SUPFAM" id="SSF69572">
    <property type="entry name" value="Activating enzymes of the ubiquitin-like proteins"/>
    <property type="match status" value="1"/>
</dbReference>
<dbReference type="AlphaFoldDB" id="A0A4P9ZSD8"/>
<evidence type="ECO:0000256" key="3">
    <source>
        <dbReference type="ARBA" id="ARBA00015203"/>
    </source>
</evidence>
<dbReference type="SMART" id="SM01181">
    <property type="entry name" value="E2_bind"/>
    <property type="match status" value="1"/>
</dbReference>
<dbReference type="GO" id="GO:0005634">
    <property type="term" value="C:nucleus"/>
    <property type="evidence" value="ECO:0007669"/>
    <property type="project" value="TreeGrafter"/>
</dbReference>
<proteinExistence type="inferred from homology"/>
<dbReference type="STRING" id="215637.A0A4P9ZSD8"/>
<dbReference type="Pfam" id="PF08825">
    <property type="entry name" value="E2_bind"/>
    <property type="match status" value="1"/>
</dbReference>
<dbReference type="CDD" id="cd01488">
    <property type="entry name" value="Uba3_RUB"/>
    <property type="match status" value="1"/>
</dbReference>
<dbReference type="InterPro" id="IPR023318">
    <property type="entry name" value="Ub_act_enz_dom_a_sf"/>
</dbReference>
<reference evidence="14" key="1">
    <citation type="journal article" date="2018" name="Nat. Microbiol.">
        <title>Leveraging single-cell genomics to expand the fungal tree of life.</title>
        <authorList>
            <person name="Ahrendt S.R."/>
            <person name="Quandt C.A."/>
            <person name="Ciobanu D."/>
            <person name="Clum A."/>
            <person name="Salamov A."/>
            <person name="Andreopoulos B."/>
            <person name="Cheng J.F."/>
            <person name="Woyke T."/>
            <person name="Pelin A."/>
            <person name="Henrissat B."/>
            <person name="Reynolds N.K."/>
            <person name="Benny G.L."/>
            <person name="Smith M.E."/>
            <person name="James T.Y."/>
            <person name="Grigoriev I.V."/>
        </authorList>
    </citation>
    <scope>NUCLEOTIDE SEQUENCE [LARGE SCALE GENOMIC DNA]</scope>
    <source>
        <strain evidence="14">RSA 468</strain>
    </source>
</reference>
<evidence type="ECO:0000256" key="4">
    <source>
        <dbReference type="ARBA" id="ARBA00022598"/>
    </source>
</evidence>
<dbReference type="FunFam" id="3.50.50.80:FF:000002">
    <property type="entry name" value="SUMO-activating enzyme subunit 2"/>
    <property type="match status" value="1"/>
</dbReference>
<name>A0A4P9ZSD8_9FUNG</name>
<comment type="pathway">
    <text evidence="1 11">Protein modification; protein neddylation.</text>
</comment>
<dbReference type="GO" id="GO:0005737">
    <property type="term" value="C:cytoplasm"/>
    <property type="evidence" value="ECO:0007669"/>
    <property type="project" value="TreeGrafter"/>
</dbReference>
<dbReference type="Gene3D" id="3.40.50.720">
    <property type="entry name" value="NAD(P)-binding Rossmann-like Domain"/>
    <property type="match status" value="1"/>
</dbReference>
<keyword evidence="14" id="KW-1185">Reference proteome</keyword>
<dbReference type="Proteomes" id="UP000268162">
    <property type="component" value="Unassembled WGS sequence"/>
</dbReference>
<comment type="catalytic activity">
    <reaction evidence="9 11">
        <text>ATP + [NEDD8 protein] + [E1 NEDD8-activating enzyme]-L-cysteine = AMP + diphosphate + [E1 NEDD8-activating enzyme]-S-[NEDD8 protein]-yl-L-cysteine.</text>
        <dbReference type="EC" id="6.2.1.64"/>
    </reaction>
</comment>
<dbReference type="Pfam" id="PF00899">
    <property type="entry name" value="ThiF"/>
    <property type="match status" value="1"/>
</dbReference>
<keyword evidence="6 11" id="KW-0833">Ubl conjugation pathway</keyword>
<evidence type="ECO:0000259" key="12">
    <source>
        <dbReference type="SMART" id="SM01181"/>
    </source>
</evidence>
<dbReference type="InterPro" id="IPR033127">
    <property type="entry name" value="UBQ-activ_enz_E1_Cys_AS"/>
</dbReference>
<dbReference type="FunFam" id="1.10.10.520:FF:000001">
    <property type="entry name" value="NEDD8-activating enzyme E1 catalytic subunit"/>
    <property type="match status" value="1"/>
</dbReference>
<dbReference type="InterPro" id="IPR014929">
    <property type="entry name" value="E2-binding"/>
</dbReference>
<evidence type="ECO:0000256" key="2">
    <source>
        <dbReference type="ARBA" id="ARBA00006310"/>
    </source>
</evidence>
<dbReference type="GO" id="GO:0019781">
    <property type="term" value="F:NEDD8 activating enzyme activity"/>
    <property type="evidence" value="ECO:0007669"/>
    <property type="project" value="UniProtKB-UniRule"/>
</dbReference>
<dbReference type="PROSITE" id="PS00865">
    <property type="entry name" value="UBIQUITIN_ACTIVAT_2"/>
    <property type="match status" value="1"/>
</dbReference>
<evidence type="ECO:0000256" key="5">
    <source>
        <dbReference type="ARBA" id="ARBA00022741"/>
    </source>
</evidence>
<feature type="domain" description="E2 binding" evidence="12">
    <location>
        <begin position="308"/>
        <end position="401"/>
    </location>
</feature>
<dbReference type="UniPathway" id="UPA00885"/>
<evidence type="ECO:0000313" key="13">
    <source>
        <dbReference type="EMBL" id="RKP36325.1"/>
    </source>
</evidence>
<comment type="function">
    <text evidence="11">Catalytic subunit of the dimeric E1 enzyme, which activates NEDD8.</text>
</comment>
<organism evidence="13 14">
    <name type="scientific">Dimargaris cristalligena</name>
    <dbReference type="NCBI Taxonomy" id="215637"/>
    <lineage>
        <taxon>Eukaryota</taxon>
        <taxon>Fungi</taxon>
        <taxon>Fungi incertae sedis</taxon>
        <taxon>Zoopagomycota</taxon>
        <taxon>Kickxellomycotina</taxon>
        <taxon>Dimargaritomycetes</taxon>
        <taxon>Dimargaritales</taxon>
        <taxon>Dimargaritaceae</taxon>
        <taxon>Dimargaris</taxon>
    </lineage>
</organism>